<comment type="caution">
    <text evidence="2">The sequence shown here is derived from an EMBL/GenBank/DDBJ whole genome shotgun (WGS) entry which is preliminary data.</text>
</comment>
<dbReference type="InterPro" id="IPR050369">
    <property type="entry name" value="RBOH/FRE"/>
</dbReference>
<protein>
    <submittedName>
        <fullName evidence="2">RBOHG protein</fullName>
    </submittedName>
</protein>
<accession>A0A812IJW5</accession>
<evidence type="ECO:0000256" key="1">
    <source>
        <dbReference type="ARBA" id="ARBA00023002"/>
    </source>
</evidence>
<dbReference type="GO" id="GO:0016491">
    <property type="term" value="F:oxidoreductase activity"/>
    <property type="evidence" value="ECO:0007669"/>
    <property type="project" value="UniProtKB-KW"/>
</dbReference>
<name>A0A812IJW5_9DINO</name>
<dbReference type="AlphaFoldDB" id="A0A812IJW5"/>
<reference evidence="2" key="1">
    <citation type="submission" date="2021-02" db="EMBL/GenBank/DDBJ databases">
        <authorList>
            <person name="Dougan E. K."/>
            <person name="Rhodes N."/>
            <person name="Thang M."/>
            <person name="Chan C."/>
        </authorList>
    </citation>
    <scope>NUCLEOTIDE SEQUENCE</scope>
</reference>
<evidence type="ECO:0000313" key="2">
    <source>
        <dbReference type="EMBL" id="CAE7041982.1"/>
    </source>
</evidence>
<keyword evidence="1" id="KW-0560">Oxidoreductase</keyword>
<dbReference type="GO" id="GO:0005886">
    <property type="term" value="C:plasma membrane"/>
    <property type="evidence" value="ECO:0007669"/>
    <property type="project" value="TreeGrafter"/>
</dbReference>
<dbReference type="EMBL" id="CAJNDS010000309">
    <property type="protein sequence ID" value="CAE7041982.1"/>
    <property type="molecule type" value="Genomic_DNA"/>
</dbReference>
<keyword evidence="3" id="KW-1185">Reference proteome</keyword>
<dbReference type="Proteomes" id="UP000604046">
    <property type="component" value="Unassembled WGS sequence"/>
</dbReference>
<dbReference type="PANTHER" id="PTHR11972:SF153">
    <property type="entry name" value="SUPEROXIDE-GENERATING NADPH OXIDASE HEAVY CHAIN SUBUNIT A"/>
    <property type="match status" value="1"/>
</dbReference>
<organism evidence="2 3">
    <name type="scientific">Symbiodinium natans</name>
    <dbReference type="NCBI Taxonomy" id="878477"/>
    <lineage>
        <taxon>Eukaryota</taxon>
        <taxon>Sar</taxon>
        <taxon>Alveolata</taxon>
        <taxon>Dinophyceae</taxon>
        <taxon>Suessiales</taxon>
        <taxon>Symbiodiniaceae</taxon>
        <taxon>Symbiodinium</taxon>
    </lineage>
</organism>
<sequence length="126" mass="13296">MVYRLGFEESFAYPLAKGAGFALDLDLALLLLPTLKSLQTALRGKGGRAREWIPLDDPISFHIAVATLIAINSIIHVGSHVIHINHIAGSPVLQRPGCSVGPCGKLSAACCGEKSFTAALVGTNEF</sequence>
<proteinExistence type="predicted"/>
<dbReference type="PANTHER" id="PTHR11972">
    <property type="entry name" value="NADPH OXIDASE"/>
    <property type="match status" value="1"/>
</dbReference>
<gene>
    <name evidence="2" type="primary">RBOHG</name>
    <name evidence="2" type="ORF">SNAT2548_LOCUS4953</name>
</gene>
<evidence type="ECO:0000313" key="3">
    <source>
        <dbReference type="Proteomes" id="UP000604046"/>
    </source>
</evidence>